<dbReference type="SUPFAM" id="SSF49899">
    <property type="entry name" value="Concanavalin A-like lectins/glucanases"/>
    <property type="match status" value="3"/>
</dbReference>
<proteinExistence type="predicted"/>
<organism evidence="1 2">
    <name type="scientific">Spodoptera exigua</name>
    <name type="common">Beet armyworm</name>
    <name type="synonym">Noctua fulgens</name>
    <dbReference type="NCBI Taxonomy" id="7107"/>
    <lineage>
        <taxon>Eukaryota</taxon>
        <taxon>Metazoa</taxon>
        <taxon>Ecdysozoa</taxon>
        <taxon>Arthropoda</taxon>
        <taxon>Hexapoda</taxon>
        <taxon>Insecta</taxon>
        <taxon>Pterygota</taxon>
        <taxon>Neoptera</taxon>
        <taxon>Endopterygota</taxon>
        <taxon>Lepidoptera</taxon>
        <taxon>Glossata</taxon>
        <taxon>Ditrysia</taxon>
        <taxon>Noctuoidea</taxon>
        <taxon>Noctuidae</taxon>
        <taxon>Amphipyrinae</taxon>
        <taxon>Spodoptera</taxon>
    </lineage>
</organism>
<dbReference type="PANTHER" id="PTHR35332:SF2">
    <property type="entry name" value="REGULATION OF ENOLASE PROTEIN 1"/>
    <property type="match status" value="1"/>
</dbReference>
<reference evidence="1" key="1">
    <citation type="submission" date="2020-08" db="EMBL/GenBank/DDBJ databases">
        <title>Spodoptera exigua strain:BAW_Kor-Di-RS1 Genome sequencing and assembly.</title>
        <authorList>
            <person name="Kim J."/>
            <person name="Nam H.Y."/>
            <person name="Kwon M."/>
            <person name="Choi J.H."/>
            <person name="Cho S.R."/>
            <person name="Kim G.-H."/>
        </authorList>
    </citation>
    <scope>NUCLEOTIDE SEQUENCE</scope>
    <source>
        <strain evidence="1">BAW_Kor-Di-RS1</strain>
        <tissue evidence="1">Whole-body</tissue>
    </source>
</reference>
<accession>A0A835G8V8</accession>
<dbReference type="PANTHER" id="PTHR35332">
    <property type="entry name" value="REGULATION OF ENOLASE PROTEIN 1"/>
    <property type="match status" value="1"/>
</dbReference>
<dbReference type="AlphaFoldDB" id="A0A835G8V8"/>
<dbReference type="Pfam" id="PF07081">
    <property type="entry name" value="DUF1349"/>
    <property type="match status" value="3"/>
</dbReference>
<evidence type="ECO:0000313" key="2">
    <source>
        <dbReference type="Proteomes" id="UP000648187"/>
    </source>
</evidence>
<dbReference type="Gene3D" id="2.60.120.200">
    <property type="match status" value="3"/>
</dbReference>
<gene>
    <name evidence="1" type="ORF">HW555_011711</name>
</gene>
<name>A0A835G8V8_SPOEX</name>
<protein>
    <recommendedName>
        <fullName evidence="3">DUF1349 domain-containing protein</fullName>
    </recommendedName>
</protein>
<evidence type="ECO:0000313" key="1">
    <source>
        <dbReference type="EMBL" id="KAF9408678.1"/>
    </source>
</evidence>
<comment type="caution">
    <text evidence="1">The sequence shown here is derived from an EMBL/GenBank/DDBJ whole genome shotgun (WGS) entry which is preliminary data.</text>
</comment>
<evidence type="ECO:0008006" key="3">
    <source>
        <dbReference type="Google" id="ProtNLM"/>
    </source>
</evidence>
<keyword evidence="2" id="KW-1185">Reference proteome</keyword>
<dbReference type="InterPro" id="IPR009784">
    <property type="entry name" value="DUF1349"/>
</dbReference>
<dbReference type="Proteomes" id="UP000648187">
    <property type="component" value="Unassembled WGS sequence"/>
</dbReference>
<sequence length="491" mass="55931">MDSSKYSEIKLSDYKWINEPKKWRISDKGLEVTTDEKTDYWEGTWYNFHHNNGHVYGVQIKDDFTFEVCVEAEFSHLYDQAGLMIYFDDKHWLKAGIEYNDGQPMISSVLTNELSDWGTGVFMGNPRKFYLRLSRKGDVVCVKYSADKELWTLLRLCPLPGCTRGPCVVGPIKYSEITLEDFKWTNEPKDWFIKDESLQVTTDDKTDYWGGTLNNLFNNNGHLFAVELKDDFTFTVCVEADFTHLYDQAGLMIYFDDKHWLKAGIEYNDGQPMVASVLTNELSDWGTVLPPAVQERRRGVCEVLGRQGAVNAAETVPAAGLYARPLCGGTHDHWVTGIHTTGHLYGIEIKDDFSFTVCVEAEFSHLYDQAGLMIYFDDKHWLKAGIEYMRNGQPMIGSVLTNERSDWSTGVFTGNPRKFYLRLSRKGDVVCVKYSADKELWTLLRLCPLPGCTRGPCVVGPMCCTPTRQGLQVTFSDIRITVPADDILHSN</sequence>
<dbReference type="EMBL" id="JACKWZ010000368">
    <property type="protein sequence ID" value="KAF9408678.1"/>
    <property type="molecule type" value="Genomic_DNA"/>
</dbReference>
<dbReference type="InterPro" id="IPR013320">
    <property type="entry name" value="ConA-like_dom_sf"/>
</dbReference>